<feature type="domain" description="Thioredoxin" evidence="3">
    <location>
        <begin position="28"/>
        <end position="128"/>
    </location>
</feature>
<dbReference type="PANTHER" id="PTHR45663">
    <property type="entry name" value="GEO12009P1"/>
    <property type="match status" value="1"/>
</dbReference>
<dbReference type="GO" id="GO:0015035">
    <property type="term" value="F:protein-disulfide reductase activity"/>
    <property type="evidence" value="ECO:0007669"/>
    <property type="project" value="TreeGrafter"/>
</dbReference>
<evidence type="ECO:0000256" key="2">
    <source>
        <dbReference type="ARBA" id="ARBA00023284"/>
    </source>
</evidence>
<name>A0A3S5EW50_9ACTO</name>
<dbReference type="GO" id="GO:0005737">
    <property type="term" value="C:cytoplasm"/>
    <property type="evidence" value="ECO:0007669"/>
    <property type="project" value="TreeGrafter"/>
</dbReference>
<dbReference type="Pfam" id="PF00085">
    <property type="entry name" value="Thioredoxin"/>
    <property type="match status" value="1"/>
</dbReference>
<protein>
    <submittedName>
        <fullName evidence="4">Thioredoxin</fullName>
    </submittedName>
</protein>
<keyword evidence="2" id="KW-0676">Redox-active center</keyword>
<dbReference type="GO" id="GO:0006950">
    <property type="term" value="P:response to stress"/>
    <property type="evidence" value="ECO:0007669"/>
    <property type="project" value="UniProtKB-ARBA"/>
</dbReference>
<dbReference type="KEGG" id="tbw:NCTC13354_01498"/>
<dbReference type="InterPro" id="IPR013766">
    <property type="entry name" value="Thioredoxin_domain"/>
</dbReference>
<sequence>MSGVYDLSAFQKKDDAGGGDTVPGPYVLAVTAQNLQGVINTSAQLPVIAAFHSDKSQNSQALIGMLSKLVNEHKGRFQLATVDVDENSDVAQAFGVNAVPAAVAILQGQPIPLFQGLPDDAQLTDTIAKILQAASEYGMTGVLDGDADATPPEPEIPPLHKAGLEALEKGDVEAAHAAYSEALAQNPADSEAQTALYQIELIQRIAQMNPDGDTQATQKILTAAQSAPLTDVDSHLKAADLEFSYQRPDAAFRRLIDVIKATSGEEREKARERLLAYFDILGPEQPVVAQARKALANALF</sequence>
<dbReference type="CDD" id="cd02956">
    <property type="entry name" value="ybbN"/>
    <property type="match status" value="1"/>
</dbReference>
<keyword evidence="5" id="KW-1185">Reference proteome</keyword>
<dbReference type="EMBL" id="LR134476">
    <property type="protein sequence ID" value="VEI13776.1"/>
    <property type="molecule type" value="Genomic_DNA"/>
</dbReference>
<gene>
    <name evidence="4" type="primary">ybbN</name>
    <name evidence="4" type="ORF">NCTC13354_01498</name>
</gene>
<dbReference type="Pfam" id="PF14561">
    <property type="entry name" value="TPR_20"/>
    <property type="match status" value="1"/>
</dbReference>
<dbReference type="InterPro" id="IPR011990">
    <property type="entry name" value="TPR-like_helical_dom_sf"/>
</dbReference>
<reference evidence="4 5" key="1">
    <citation type="submission" date="2018-12" db="EMBL/GenBank/DDBJ databases">
        <authorList>
            <consortium name="Pathogen Informatics"/>
        </authorList>
    </citation>
    <scope>NUCLEOTIDE SEQUENCE [LARGE SCALE GENOMIC DNA]</scope>
    <source>
        <strain evidence="4 5">NCTC13354</strain>
    </source>
</reference>
<dbReference type="Proteomes" id="UP000269542">
    <property type="component" value="Chromosome"/>
</dbReference>
<dbReference type="SUPFAM" id="SSF52833">
    <property type="entry name" value="Thioredoxin-like"/>
    <property type="match status" value="1"/>
</dbReference>
<evidence type="ECO:0000259" key="3">
    <source>
        <dbReference type="Pfam" id="PF00085"/>
    </source>
</evidence>
<dbReference type="Gene3D" id="1.25.40.10">
    <property type="entry name" value="Tetratricopeptide repeat domain"/>
    <property type="match status" value="1"/>
</dbReference>
<dbReference type="RefSeq" id="WP_126416846.1">
    <property type="nucleotide sequence ID" value="NZ_LR134476.1"/>
</dbReference>
<dbReference type="OrthoDB" id="5181746at2"/>
<accession>A0A3S5EW50</accession>
<evidence type="ECO:0000313" key="4">
    <source>
        <dbReference type="EMBL" id="VEI13776.1"/>
    </source>
</evidence>
<comment type="similarity">
    <text evidence="1">Belongs to the thioredoxin family.</text>
</comment>
<dbReference type="InterPro" id="IPR036249">
    <property type="entry name" value="Thioredoxin-like_sf"/>
</dbReference>
<evidence type="ECO:0000313" key="5">
    <source>
        <dbReference type="Proteomes" id="UP000269542"/>
    </source>
</evidence>
<dbReference type="PANTHER" id="PTHR45663:SF11">
    <property type="entry name" value="GEO12009P1"/>
    <property type="match status" value="1"/>
</dbReference>
<evidence type="ECO:0000256" key="1">
    <source>
        <dbReference type="ARBA" id="ARBA00008987"/>
    </source>
</evidence>
<dbReference type="Gene3D" id="3.40.30.10">
    <property type="entry name" value="Glutaredoxin"/>
    <property type="match status" value="1"/>
</dbReference>
<dbReference type="AlphaFoldDB" id="A0A3S5EW50"/>
<proteinExistence type="inferred from homology"/>
<organism evidence="4 5">
    <name type="scientific">Trueperella bialowiezensis</name>
    <dbReference type="NCBI Taxonomy" id="312285"/>
    <lineage>
        <taxon>Bacteria</taxon>
        <taxon>Bacillati</taxon>
        <taxon>Actinomycetota</taxon>
        <taxon>Actinomycetes</taxon>
        <taxon>Actinomycetales</taxon>
        <taxon>Actinomycetaceae</taxon>
        <taxon>Trueperella</taxon>
    </lineage>
</organism>